<evidence type="ECO:0000256" key="4">
    <source>
        <dbReference type="ARBA" id="ARBA00022824"/>
    </source>
</evidence>
<dbReference type="GO" id="GO:0005739">
    <property type="term" value="C:mitochondrion"/>
    <property type="evidence" value="ECO:0007669"/>
    <property type="project" value="UniProtKB-SubCell"/>
</dbReference>
<dbReference type="PANTHER" id="PTHR48182:SF2">
    <property type="entry name" value="PROTEIN SERAC1"/>
    <property type="match status" value="1"/>
</dbReference>
<feature type="compositionally biased region" description="Low complexity" evidence="7">
    <location>
        <begin position="298"/>
        <end position="308"/>
    </location>
</feature>
<dbReference type="InterPro" id="IPR011990">
    <property type="entry name" value="TPR-like_helical_dom_sf"/>
</dbReference>
<dbReference type="GO" id="GO:0016020">
    <property type="term" value="C:membrane"/>
    <property type="evidence" value="ECO:0007669"/>
    <property type="project" value="UniProtKB-SubCell"/>
</dbReference>
<dbReference type="AlphaFoldDB" id="A0AAJ0HH63"/>
<protein>
    <recommendedName>
        <fullName evidence="10">NB-ARC domain-containing protein</fullName>
    </recommendedName>
</protein>
<dbReference type="GO" id="GO:0005783">
    <property type="term" value="C:endoplasmic reticulum"/>
    <property type="evidence" value="ECO:0007669"/>
    <property type="project" value="UniProtKB-SubCell"/>
</dbReference>
<evidence type="ECO:0000256" key="6">
    <source>
        <dbReference type="ARBA" id="ARBA00023136"/>
    </source>
</evidence>
<accession>A0AAJ0HH63</accession>
<dbReference type="SUPFAM" id="SSF52540">
    <property type="entry name" value="P-loop containing nucleoside triphosphate hydrolases"/>
    <property type="match status" value="1"/>
</dbReference>
<keyword evidence="4" id="KW-0256">Endoplasmic reticulum</keyword>
<dbReference type="SUPFAM" id="SSF48452">
    <property type="entry name" value="TPR-like"/>
    <property type="match status" value="2"/>
</dbReference>
<dbReference type="SUPFAM" id="SSF53474">
    <property type="entry name" value="alpha/beta-Hydrolases"/>
    <property type="match status" value="1"/>
</dbReference>
<feature type="region of interest" description="Disordered" evidence="7">
    <location>
        <begin position="290"/>
        <end position="349"/>
    </location>
</feature>
<dbReference type="Pfam" id="PF13374">
    <property type="entry name" value="TPR_10"/>
    <property type="match status" value="1"/>
</dbReference>
<evidence type="ECO:0000313" key="8">
    <source>
        <dbReference type="EMBL" id="KAK3352623.1"/>
    </source>
</evidence>
<dbReference type="Proteomes" id="UP001275084">
    <property type="component" value="Unassembled WGS sequence"/>
</dbReference>
<organism evidence="8 9">
    <name type="scientific">Lasiosphaeria hispida</name>
    <dbReference type="NCBI Taxonomy" id="260671"/>
    <lineage>
        <taxon>Eukaryota</taxon>
        <taxon>Fungi</taxon>
        <taxon>Dikarya</taxon>
        <taxon>Ascomycota</taxon>
        <taxon>Pezizomycotina</taxon>
        <taxon>Sordariomycetes</taxon>
        <taxon>Sordariomycetidae</taxon>
        <taxon>Sordariales</taxon>
        <taxon>Lasiosphaeriaceae</taxon>
        <taxon>Lasiosphaeria</taxon>
    </lineage>
</organism>
<evidence type="ECO:0000313" key="9">
    <source>
        <dbReference type="Proteomes" id="UP001275084"/>
    </source>
</evidence>
<evidence type="ECO:0000256" key="3">
    <source>
        <dbReference type="ARBA" id="ARBA00004370"/>
    </source>
</evidence>
<dbReference type="InterPro" id="IPR052374">
    <property type="entry name" value="SERAC1"/>
</dbReference>
<dbReference type="Gene3D" id="1.25.40.10">
    <property type="entry name" value="Tetratricopeptide repeat domain"/>
    <property type="match status" value="2"/>
</dbReference>
<dbReference type="InterPro" id="IPR027417">
    <property type="entry name" value="P-loop_NTPase"/>
</dbReference>
<dbReference type="Pfam" id="PF13424">
    <property type="entry name" value="TPR_12"/>
    <property type="match status" value="2"/>
</dbReference>
<keyword evidence="5" id="KW-0496">Mitochondrion</keyword>
<evidence type="ECO:0000256" key="7">
    <source>
        <dbReference type="SAM" id="MobiDB-lite"/>
    </source>
</evidence>
<dbReference type="Gene3D" id="3.40.50.300">
    <property type="entry name" value="P-loop containing nucleotide triphosphate hydrolases"/>
    <property type="match status" value="1"/>
</dbReference>
<keyword evidence="6" id="KW-0472">Membrane</keyword>
<evidence type="ECO:0000256" key="2">
    <source>
        <dbReference type="ARBA" id="ARBA00004240"/>
    </source>
</evidence>
<reference evidence="8" key="1">
    <citation type="journal article" date="2023" name="Mol. Phylogenet. Evol.">
        <title>Genome-scale phylogeny and comparative genomics of the fungal order Sordariales.</title>
        <authorList>
            <person name="Hensen N."/>
            <person name="Bonometti L."/>
            <person name="Westerberg I."/>
            <person name="Brannstrom I.O."/>
            <person name="Guillou S."/>
            <person name="Cros-Aarteil S."/>
            <person name="Calhoun S."/>
            <person name="Haridas S."/>
            <person name="Kuo A."/>
            <person name="Mondo S."/>
            <person name="Pangilinan J."/>
            <person name="Riley R."/>
            <person name="LaButti K."/>
            <person name="Andreopoulos B."/>
            <person name="Lipzen A."/>
            <person name="Chen C."/>
            <person name="Yan M."/>
            <person name="Daum C."/>
            <person name="Ng V."/>
            <person name="Clum A."/>
            <person name="Steindorff A."/>
            <person name="Ohm R.A."/>
            <person name="Martin F."/>
            <person name="Silar P."/>
            <person name="Natvig D.O."/>
            <person name="Lalanne C."/>
            <person name="Gautier V."/>
            <person name="Ament-Velasquez S.L."/>
            <person name="Kruys A."/>
            <person name="Hutchinson M.I."/>
            <person name="Powell A.J."/>
            <person name="Barry K."/>
            <person name="Miller A.N."/>
            <person name="Grigoriev I.V."/>
            <person name="Debuchy R."/>
            <person name="Gladieux P."/>
            <person name="Hiltunen Thoren M."/>
            <person name="Johannesson H."/>
        </authorList>
    </citation>
    <scope>NUCLEOTIDE SEQUENCE</scope>
    <source>
        <strain evidence="8">CBS 955.72</strain>
    </source>
</reference>
<dbReference type="PANTHER" id="PTHR48182">
    <property type="entry name" value="PROTEIN SERAC1"/>
    <property type="match status" value="1"/>
</dbReference>
<evidence type="ECO:0000256" key="5">
    <source>
        <dbReference type="ARBA" id="ARBA00023128"/>
    </source>
</evidence>
<gene>
    <name evidence="8" type="ORF">B0T25DRAFT_189366</name>
</gene>
<dbReference type="InterPro" id="IPR029058">
    <property type="entry name" value="AB_hydrolase_fold"/>
</dbReference>
<keyword evidence="9" id="KW-1185">Reference proteome</keyword>
<comment type="caution">
    <text evidence="8">The sequence shown here is derived from an EMBL/GenBank/DDBJ whole genome shotgun (WGS) entry which is preliminary data.</text>
</comment>
<reference evidence="8" key="2">
    <citation type="submission" date="2023-06" db="EMBL/GenBank/DDBJ databases">
        <authorList>
            <consortium name="Lawrence Berkeley National Laboratory"/>
            <person name="Haridas S."/>
            <person name="Hensen N."/>
            <person name="Bonometti L."/>
            <person name="Westerberg I."/>
            <person name="Brannstrom I.O."/>
            <person name="Guillou S."/>
            <person name="Cros-Aarteil S."/>
            <person name="Calhoun S."/>
            <person name="Kuo A."/>
            <person name="Mondo S."/>
            <person name="Pangilinan J."/>
            <person name="Riley R."/>
            <person name="Labutti K."/>
            <person name="Andreopoulos B."/>
            <person name="Lipzen A."/>
            <person name="Chen C."/>
            <person name="Yanf M."/>
            <person name="Daum C."/>
            <person name="Ng V."/>
            <person name="Clum A."/>
            <person name="Steindorff A."/>
            <person name="Ohm R."/>
            <person name="Martin F."/>
            <person name="Silar P."/>
            <person name="Natvig D."/>
            <person name="Lalanne C."/>
            <person name="Gautier V."/>
            <person name="Ament-Velasquez S.L."/>
            <person name="Kruys A."/>
            <person name="Hutchinson M.I."/>
            <person name="Powell A.J."/>
            <person name="Barry K."/>
            <person name="Miller A.N."/>
            <person name="Grigoriev I.V."/>
            <person name="Debuchy R."/>
            <person name="Gladieux P."/>
            <person name="Thoren M.H."/>
            <person name="Johannesson H."/>
        </authorList>
    </citation>
    <scope>NUCLEOTIDE SEQUENCE</scope>
    <source>
        <strain evidence="8">CBS 955.72</strain>
    </source>
</reference>
<name>A0AAJ0HH63_9PEZI</name>
<feature type="compositionally biased region" description="Polar residues" evidence="7">
    <location>
        <begin position="316"/>
        <end position="349"/>
    </location>
</feature>
<evidence type="ECO:0000256" key="1">
    <source>
        <dbReference type="ARBA" id="ARBA00004173"/>
    </source>
</evidence>
<comment type="subcellular location">
    <subcellularLocation>
        <location evidence="2">Endoplasmic reticulum</location>
    </subcellularLocation>
    <subcellularLocation>
        <location evidence="3">Membrane</location>
    </subcellularLocation>
    <subcellularLocation>
        <location evidence="1">Mitochondrion</location>
    </subcellularLocation>
</comment>
<proteinExistence type="predicted"/>
<dbReference type="EMBL" id="JAUIQD010000004">
    <property type="protein sequence ID" value="KAK3352623.1"/>
    <property type="molecule type" value="Genomic_DNA"/>
</dbReference>
<sequence length="1194" mass="135644">MGLIDIDEGEDSPSASSSFSVDLVFIHGLREHGLKAWTDAKTGVLWMRDLFPHSQYKARCLVYEYDADRLMAPGGLAAESIYDEAVGLINHLIADRELLDAQTRPIIFICHEFGGLLLKRALAYSHSRNDVKIDHLRFIFRSTYAILFMSTPHTGFSKEALIMLHSNSHLGPNQFSLSLLGHSETLQEITDQFAPLRKNFHVSNFWEQKKTTHGNTSIYVVERDSAAPLWEDVVRGGINATHSDMVKFGSHQAPGYRLVLATLNKHVKSAPEETARRWEQDLEIVRRSREHEADNLLRPGRGSSANSSRPRRSSSQEPYPQSVPASSKRAVQSTESLESQDSGSDGPSTPFINIHYLVRQRSEYFIGRQQQMVTLKERFGTVRPRSGRKPKIFVIYGLPGSGKTQFCLRYLEENRHRYWGVFWIDCTTEATAEESFATLGQLSGKGVEPGAGQLWLSQTSDPWLLVLDNANDPEMELEKFLPASGNGHVLITSRNPAAQIYNNLGTVRFHGMDPEEAVTMLLQLAYPDKELLCKSLDNRELAKTIASELGYLALALKQAAFTIRRKLLPLERYLTSFLGCRKELLSRPIIQSATDANIIATWELPFTGISSRDTVEYRDAVDILHVLAFMHFASIPLSIFTSCFDGLKTSNYLKIRPLVLVQSSSTQAVEDRILAAARVLYEHSIISISESDGFTSKIGKSRRVPTRYFTLHPAIHQWARERLSTYDSQAWLSCTAAILEHSISANMDTSGRGFRRLLLPHIDSCLLQLQNAYGAAKFPQTPEQATYFERFAMVYAEAGRWERAKPLQLRVVEFRLEYFGRAHRATVSAKRSLANTYWNLFHIGKCLEVQHSIWLTQKLFRPSLRDYFCWPVWKPTYLSHMQTLDDLTRCLWLAGKNDLSRQTGERCVAVLTQRLGPDDPLTVSAMFNLARTYLHLGNRNAEALRLLWYTLARREHFFGPNHPDTLMVVNELGVALCAGRQQLDEAEALVRRAWEARKRVLGEEHAYTLWSANDLSKVLVELRRFGEARELLEDVVVVVERTLGKTHVGMAMTKGNLSRACMLSGDWERARELLTELEKIVTKEHPDAIYLEWGWAFIKLYHDKDLDGAKEHCERVLQTVVDTKVLPVDNARVLDTAEMLLRIYQGESREEDVKKLKKTFPDVGTGKARLLVDFLPLEKLIRRRTQERLAALQG</sequence>
<evidence type="ECO:0008006" key="10">
    <source>
        <dbReference type="Google" id="ProtNLM"/>
    </source>
</evidence>